<dbReference type="RefSeq" id="XP_040779129.1">
    <property type="nucleotide sequence ID" value="XM_040916898.1"/>
</dbReference>
<name>A0A9P5CRE3_CRYP1</name>
<dbReference type="AlphaFoldDB" id="A0A9P5CRE3"/>
<evidence type="ECO:0000256" key="1">
    <source>
        <dbReference type="SAM" id="MobiDB-lite"/>
    </source>
</evidence>
<organism evidence="3 4">
    <name type="scientific">Cryphonectria parasitica (strain ATCC 38755 / EP155)</name>
    <dbReference type="NCBI Taxonomy" id="660469"/>
    <lineage>
        <taxon>Eukaryota</taxon>
        <taxon>Fungi</taxon>
        <taxon>Dikarya</taxon>
        <taxon>Ascomycota</taxon>
        <taxon>Pezizomycotina</taxon>
        <taxon>Sordariomycetes</taxon>
        <taxon>Sordariomycetidae</taxon>
        <taxon>Diaporthales</taxon>
        <taxon>Cryphonectriaceae</taxon>
        <taxon>Cryphonectria-Endothia species complex</taxon>
        <taxon>Cryphonectria</taxon>
    </lineage>
</organism>
<sequence>MDSSAQYNLKATAELLADAENTPCSATRSKHAHTSSRPFSASRRSFSSVTATSSSTSVSAAASSPCKLLAELNIGNHAVDSHPLSLASVYAHRLPVPLVALLEDLENVATGCPIVSAALQPDFDRLAAHQSVRRRPNTIYAPTPERNAVGPYPPLDNVLALLAEAEQCNDRKQSEASWNAAMHFPLLRLAVHGQGARKSQLVDVEMCTTASIIKEYHCMQLLTSKKVDMAMIIEPTANETNSTEAVKRINILRTRSPCFSINHTNFELLLQSLIAISIETKHPSASGEDAALQVSVWQAAQWSLLQSLTQPQPTSSSSIALLAFLPAITVVSHD</sequence>
<feature type="compositionally biased region" description="Low complexity" evidence="1">
    <location>
        <begin position="35"/>
        <end position="44"/>
    </location>
</feature>
<evidence type="ECO:0000313" key="4">
    <source>
        <dbReference type="Proteomes" id="UP000803844"/>
    </source>
</evidence>
<feature type="region of interest" description="Disordered" evidence="1">
    <location>
        <begin position="22"/>
        <end position="44"/>
    </location>
</feature>
<dbReference type="Proteomes" id="UP000803844">
    <property type="component" value="Unassembled WGS sequence"/>
</dbReference>
<keyword evidence="4" id="KW-1185">Reference proteome</keyword>
<dbReference type="InterPro" id="IPR046797">
    <property type="entry name" value="PDDEXK_12"/>
</dbReference>
<feature type="domain" description="PD-(D/E)XK nuclease-like" evidence="2">
    <location>
        <begin position="135"/>
        <end position="334"/>
    </location>
</feature>
<evidence type="ECO:0000313" key="3">
    <source>
        <dbReference type="EMBL" id="KAF3768168.1"/>
    </source>
</evidence>
<dbReference type="Pfam" id="PF20516">
    <property type="entry name" value="PDDEXK_12"/>
    <property type="match status" value="1"/>
</dbReference>
<dbReference type="OrthoDB" id="4161186at2759"/>
<comment type="caution">
    <text evidence="3">The sequence shown here is derived from an EMBL/GenBank/DDBJ whole genome shotgun (WGS) entry which is preliminary data.</text>
</comment>
<evidence type="ECO:0000259" key="2">
    <source>
        <dbReference type="Pfam" id="PF20516"/>
    </source>
</evidence>
<protein>
    <recommendedName>
        <fullName evidence="2">PD-(D/E)XK nuclease-like domain-containing protein</fullName>
    </recommendedName>
</protein>
<gene>
    <name evidence="3" type="ORF">M406DRAFT_253406</name>
</gene>
<proteinExistence type="predicted"/>
<accession>A0A9P5CRE3</accession>
<dbReference type="GeneID" id="63834027"/>
<dbReference type="EMBL" id="MU032346">
    <property type="protein sequence ID" value="KAF3768168.1"/>
    <property type="molecule type" value="Genomic_DNA"/>
</dbReference>
<reference evidence="3" key="1">
    <citation type="journal article" date="2020" name="Phytopathology">
        <title>Genome sequence of the chestnut blight fungus Cryphonectria parasitica EP155: A fundamental resource for an archetypical invasive plant pathogen.</title>
        <authorList>
            <person name="Crouch J.A."/>
            <person name="Dawe A."/>
            <person name="Aerts A."/>
            <person name="Barry K."/>
            <person name="Churchill A.C.L."/>
            <person name="Grimwood J."/>
            <person name="Hillman B."/>
            <person name="Milgroom M.G."/>
            <person name="Pangilinan J."/>
            <person name="Smith M."/>
            <person name="Salamov A."/>
            <person name="Schmutz J."/>
            <person name="Yadav J."/>
            <person name="Grigoriev I.V."/>
            <person name="Nuss D."/>
        </authorList>
    </citation>
    <scope>NUCLEOTIDE SEQUENCE</scope>
    <source>
        <strain evidence="3">EP155</strain>
    </source>
</reference>